<evidence type="ECO:0000313" key="4">
    <source>
        <dbReference type="Proteomes" id="UP000637239"/>
    </source>
</evidence>
<keyword evidence="4" id="KW-1185">Reference proteome</keyword>
<feature type="coiled-coil region" evidence="1">
    <location>
        <begin position="144"/>
        <end position="185"/>
    </location>
</feature>
<feature type="region of interest" description="Disordered" evidence="2">
    <location>
        <begin position="68"/>
        <end position="142"/>
    </location>
</feature>
<dbReference type="GeneID" id="66986957"/>
<dbReference type="EMBL" id="AP024423">
    <property type="protein sequence ID" value="BCR92608.1"/>
    <property type="molecule type" value="Genomic_DNA"/>
</dbReference>
<name>A0A7R7VXJ3_ASPCH</name>
<evidence type="ECO:0000256" key="1">
    <source>
        <dbReference type="SAM" id="Coils"/>
    </source>
</evidence>
<feature type="compositionally biased region" description="Low complexity" evidence="2">
    <location>
        <begin position="111"/>
        <end position="142"/>
    </location>
</feature>
<dbReference type="Proteomes" id="UP000637239">
    <property type="component" value="Chromosome 8"/>
</dbReference>
<evidence type="ECO:0000256" key="2">
    <source>
        <dbReference type="SAM" id="MobiDB-lite"/>
    </source>
</evidence>
<dbReference type="RefSeq" id="XP_043141121.1">
    <property type="nucleotide sequence ID" value="XM_043283887.1"/>
</dbReference>
<keyword evidence="1" id="KW-0175">Coiled coil</keyword>
<dbReference type="KEGG" id="ache:ACHE_80508A"/>
<accession>A0A7R7VXJ3</accession>
<evidence type="ECO:0000313" key="3">
    <source>
        <dbReference type="EMBL" id="BCR92608.1"/>
    </source>
</evidence>
<sequence length="190" mass="21900">MVRKSTNAVEQTHNKSNRRGKQLTLLQAILESLKLDIQDVQQNRSYNSYGLRHRYATQTLEASFLRHMARSESARQTESNSPELNIQDQDQDHIFFPSSSSGRPLQRTPSRRGSMSRRGSSRARSSSSQVSLQRVATANSHEQYQNTELQNLEEELKINNLKAELLAKQIEIKKRERELRELELENGGQH</sequence>
<reference evidence="3" key="1">
    <citation type="submission" date="2021-01" db="EMBL/GenBank/DDBJ databases">
        <authorList>
            <consortium name="Aspergillus chevalieri M1 genome sequencing consortium"/>
            <person name="Kazuki M."/>
            <person name="Futagami T."/>
        </authorList>
    </citation>
    <scope>NUCLEOTIDE SEQUENCE</scope>
    <source>
        <strain evidence="3">M1</strain>
    </source>
</reference>
<feature type="compositionally biased region" description="Polar residues" evidence="2">
    <location>
        <begin position="76"/>
        <end position="88"/>
    </location>
</feature>
<organism evidence="3 4">
    <name type="scientific">Aspergillus chevalieri</name>
    <name type="common">Eurotium chevalieri</name>
    <dbReference type="NCBI Taxonomy" id="182096"/>
    <lineage>
        <taxon>Eukaryota</taxon>
        <taxon>Fungi</taxon>
        <taxon>Dikarya</taxon>
        <taxon>Ascomycota</taxon>
        <taxon>Pezizomycotina</taxon>
        <taxon>Eurotiomycetes</taxon>
        <taxon>Eurotiomycetidae</taxon>
        <taxon>Eurotiales</taxon>
        <taxon>Aspergillaceae</taxon>
        <taxon>Aspergillus</taxon>
        <taxon>Aspergillus subgen. Aspergillus</taxon>
    </lineage>
</organism>
<protein>
    <submittedName>
        <fullName evidence="3">Uncharacterized protein</fullName>
    </submittedName>
</protein>
<gene>
    <name evidence="3" type="ORF">ACHE_80508A</name>
</gene>
<reference evidence="3" key="2">
    <citation type="submission" date="2021-02" db="EMBL/GenBank/DDBJ databases">
        <title>Aspergillus chevalieri M1 genome sequence.</title>
        <authorList>
            <person name="Kadooka C."/>
            <person name="Mori K."/>
            <person name="Futagami T."/>
        </authorList>
    </citation>
    <scope>NUCLEOTIDE SEQUENCE</scope>
    <source>
        <strain evidence="3">M1</strain>
    </source>
</reference>
<proteinExistence type="predicted"/>
<dbReference type="AlphaFoldDB" id="A0A7R7VXJ3"/>